<proteinExistence type="predicted"/>
<dbReference type="EMBL" id="JAAIUW010000009">
    <property type="protein sequence ID" value="KAF7817484.1"/>
    <property type="molecule type" value="Genomic_DNA"/>
</dbReference>
<name>A0A834THH3_9FABA</name>
<sequence length="58" mass="6553">MGIKSIERKKRFVDVTVVRGSKVMKVVESVLCGRGGGGCNVRKFCYFYILRLGLVKRD</sequence>
<comment type="caution">
    <text evidence="1">The sequence shown here is derived from an EMBL/GenBank/DDBJ whole genome shotgun (WGS) entry which is preliminary data.</text>
</comment>
<dbReference type="AlphaFoldDB" id="A0A834THH3"/>
<evidence type="ECO:0000313" key="1">
    <source>
        <dbReference type="EMBL" id="KAF7817484.1"/>
    </source>
</evidence>
<protein>
    <submittedName>
        <fullName evidence="1">Uncharacterized protein</fullName>
    </submittedName>
</protein>
<organism evidence="1 2">
    <name type="scientific">Senna tora</name>
    <dbReference type="NCBI Taxonomy" id="362788"/>
    <lineage>
        <taxon>Eukaryota</taxon>
        <taxon>Viridiplantae</taxon>
        <taxon>Streptophyta</taxon>
        <taxon>Embryophyta</taxon>
        <taxon>Tracheophyta</taxon>
        <taxon>Spermatophyta</taxon>
        <taxon>Magnoliopsida</taxon>
        <taxon>eudicotyledons</taxon>
        <taxon>Gunneridae</taxon>
        <taxon>Pentapetalae</taxon>
        <taxon>rosids</taxon>
        <taxon>fabids</taxon>
        <taxon>Fabales</taxon>
        <taxon>Fabaceae</taxon>
        <taxon>Caesalpinioideae</taxon>
        <taxon>Cassia clade</taxon>
        <taxon>Senna</taxon>
    </lineage>
</organism>
<accession>A0A834THH3</accession>
<evidence type="ECO:0000313" key="2">
    <source>
        <dbReference type="Proteomes" id="UP000634136"/>
    </source>
</evidence>
<keyword evidence="2" id="KW-1185">Reference proteome</keyword>
<gene>
    <name evidence="1" type="ORF">G2W53_031453</name>
</gene>
<reference evidence="1" key="1">
    <citation type="submission" date="2020-09" db="EMBL/GenBank/DDBJ databases">
        <title>Genome-Enabled Discovery of Anthraquinone Biosynthesis in Senna tora.</title>
        <authorList>
            <person name="Kang S.-H."/>
            <person name="Pandey R.P."/>
            <person name="Lee C.-M."/>
            <person name="Sim J.-S."/>
            <person name="Jeong J.-T."/>
            <person name="Choi B.-S."/>
            <person name="Jung M."/>
            <person name="Ginzburg D."/>
            <person name="Zhao K."/>
            <person name="Won S.Y."/>
            <person name="Oh T.-J."/>
            <person name="Yu Y."/>
            <person name="Kim N.-H."/>
            <person name="Lee O.R."/>
            <person name="Lee T.-H."/>
            <person name="Bashyal P."/>
            <person name="Kim T.-S."/>
            <person name="Lee W.-H."/>
            <person name="Kawkins C."/>
            <person name="Kim C.-K."/>
            <person name="Kim J.S."/>
            <person name="Ahn B.O."/>
            <person name="Rhee S.Y."/>
            <person name="Sohng J.K."/>
        </authorList>
    </citation>
    <scope>NUCLEOTIDE SEQUENCE</scope>
    <source>
        <tissue evidence="1">Leaf</tissue>
    </source>
</reference>
<dbReference type="Proteomes" id="UP000634136">
    <property type="component" value="Unassembled WGS sequence"/>
</dbReference>